<dbReference type="InterPro" id="IPR036388">
    <property type="entry name" value="WH-like_DNA-bd_sf"/>
</dbReference>
<dbReference type="InterPro" id="IPR050950">
    <property type="entry name" value="HTH-type_LysR_regulators"/>
</dbReference>
<dbReference type="GO" id="GO:0003700">
    <property type="term" value="F:DNA-binding transcription factor activity"/>
    <property type="evidence" value="ECO:0007669"/>
    <property type="project" value="InterPro"/>
</dbReference>
<sequence length="312" mass="34776">MRLEQLQAFLAVADTGSFQAAAKQCGITQSTVSRQIRAIEDSLGVPLFHRTAHSKLTLAGNSLLPRATRICREWGQAQQDIHDLMNGKQTELCVAGIQSVCAYLLPPIVTQFCQDHPDVQLRVTALGSDRSLKVLRDGLVDVSIVMHNPLLTSNQEMVVTPLYEEPVEVLMSADHPLAAHEVVPWSEIARYPQVVFKDGYGMQRIVQNQFRDRNEDFKIALELNTLDAFRGVVRQGNMIALLPQSALIESRRDLDLTVRPTSEPTLLRKVVMVTTHDRLMIPPIQQFCDLVRAQVKGNISPLNLLTDLPTAS</sequence>
<dbReference type="Proteomes" id="UP000249354">
    <property type="component" value="Unassembled WGS sequence"/>
</dbReference>
<dbReference type="Gene3D" id="3.40.190.290">
    <property type="match status" value="1"/>
</dbReference>
<dbReference type="PRINTS" id="PR00039">
    <property type="entry name" value="HTHLYSR"/>
</dbReference>
<name>A0A2W4UI93_9CYAN</name>
<dbReference type="InterPro" id="IPR000847">
    <property type="entry name" value="LysR_HTH_N"/>
</dbReference>
<feature type="domain" description="HTH lysR-type" evidence="5">
    <location>
        <begin position="1"/>
        <end position="57"/>
    </location>
</feature>
<reference evidence="7" key="1">
    <citation type="submission" date="2018-04" db="EMBL/GenBank/DDBJ databases">
        <authorList>
            <person name="Cornet L."/>
        </authorList>
    </citation>
    <scope>NUCLEOTIDE SEQUENCE [LARGE SCALE GENOMIC DNA]</scope>
</reference>
<dbReference type="PANTHER" id="PTHR30419">
    <property type="entry name" value="HTH-TYPE TRANSCRIPTIONAL REGULATOR YBHD"/>
    <property type="match status" value="1"/>
</dbReference>
<dbReference type="Gene3D" id="1.10.10.10">
    <property type="entry name" value="Winged helix-like DNA-binding domain superfamily/Winged helix DNA-binding domain"/>
    <property type="match status" value="1"/>
</dbReference>
<dbReference type="GO" id="GO:0003677">
    <property type="term" value="F:DNA binding"/>
    <property type="evidence" value="ECO:0007669"/>
    <property type="project" value="UniProtKB-KW"/>
</dbReference>
<proteinExistence type="inferred from homology"/>
<evidence type="ECO:0000256" key="4">
    <source>
        <dbReference type="ARBA" id="ARBA00023163"/>
    </source>
</evidence>
<accession>A0A2W4UI93</accession>
<evidence type="ECO:0000256" key="2">
    <source>
        <dbReference type="ARBA" id="ARBA00023015"/>
    </source>
</evidence>
<dbReference type="InterPro" id="IPR036390">
    <property type="entry name" value="WH_DNA-bd_sf"/>
</dbReference>
<evidence type="ECO:0000256" key="3">
    <source>
        <dbReference type="ARBA" id="ARBA00023125"/>
    </source>
</evidence>
<dbReference type="FunFam" id="1.10.10.10:FF:000001">
    <property type="entry name" value="LysR family transcriptional regulator"/>
    <property type="match status" value="1"/>
</dbReference>
<evidence type="ECO:0000313" key="6">
    <source>
        <dbReference type="EMBL" id="PZO18957.1"/>
    </source>
</evidence>
<dbReference type="AlphaFoldDB" id="A0A2W4UI93"/>
<organism evidence="6 7">
    <name type="scientific">Leptolyngbya foveolarum</name>
    <dbReference type="NCBI Taxonomy" id="47253"/>
    <lineage>
        <taxon>Bacteria</taxon>
        <taxon>Bacillati</taxon>
        <taxon>Cyanobacteriota</taxon>
        <taxon>Cyanophyceae</taxon>
        <taxon>Leptolyngbyales</taxon>
        <taxon>Leptolyngbyaceae</taxon>
        <taxon>Leptolyngbya group</taxon>
        <taxon>Leptolyngbya</taxon>
    </lineage>
</organism>
<comment type="caution">
    <text evidence="6">The sequence shown here is derived from an EMBL/GenBank/DDBJ whole genome shotgun (WGS) entry which is preliminary data.</text>
</comment>
<dbReference type="Pfam" id="PF00126">
    <property type="entry name" value="HTH_1"/>
    <property type="match status" value="1"/>
</dbReference>
<keyword evidence="4" id="KW-0804">Transcription</keyword>
<keyword evidence="3" id="KW-0238">DNA-binding</keyword>
<dbReference type="PANTHER" id="PTHR30419:SF8">
    <property type="entry name" value="NITROGEN ASSIMILATION TRANSCRIPTIONAL ACTIVATOR-RELATED"/>
    <property type="match status" value="1"/>
</dbReference>
<evidence type="ECO:0000313" key="7">
    <source>
        <dbReference type="Proteomes" id="UP000249354"/>
    </source>
</evidence>
<evidence type="ECO:0000256" key="1">
    <source>
        <dbReference type="ARBA" id="ARBA00009437"/>
    </source>
</evidence>
<protein>
    <submittedName>
        <fullName evidence="6">LysR family transcriptional regulator</fullName>
    </submittedName>
</protein>
<dbReference type="PROSITE" id="PS50931">
    <property type="entry name" value="HTH_LYSR"/>
    <property type="match status" value="1"/>
</dbReference>
<dbReference type="CDD" id="cd05466">
    <property type="entry name" value="PBP2_LTTR_substrate"/>
    <property type="match status" value="1"/>
</dbReference>
<gene>
    <name evidence="6" type="ORF">DCF25_09115</name>
</gene>
<keyword evidence="2" id="KW-0805">Transcription regulation</keyword>
<dbReference type="Pfam" id="PF03466">
    <property type="entry name" value="LysR_substrate"/>
    <property type="match status" value="1"/>
</dbReference>
<evidence type="ECO:0000259" key="5">
    <source>
        <dbReference type="PROSITE" id="PS50931"/>
    </source>
</evidence>
<reference evidence="6 7" key="2">
    <citation type="submission" date="2018-06" db="EMBL/GenBank/DDBJ databases">
        <title>Metagenomic assembly of (sub)arctic Cyanobacteria and their associated microbiome from non-axenic cultures.</title>
        <authorList>
            <person name="Baurain D."/>
        </authorList>
    </citation>
    <scope>NUCLEOTIDE SEQUENCE [LARGE SCALE GENOMIC DNA]</scope>
    <source>
        <strain evidence="6">ULC129bin1</strain>
    </source>
</reference>
<dbReference type="GO" id="GO:0005829">
    <property type="term" value="C:cytosol"/>
    <property type="evidence" value="ECO:0007669"/>
    <property type="project" value="TreeGrafter"/>
</dbReference>
<comment type="similarity">
    <text evidence="1">Belongs to the LysR transcriptional regulatory family.</text>
</comment>
<dbReference type="InterPro" id="IPR005119">
    <property type="entry name" value="LysR_subst-bd"/>
</dbReference>
<dbReference type="SUPFAM" id="SSF46785">
    <property type="entry name" value="Winged helix' DNA-binding domain"/>
    <property type="match status" value="1"/>
</dbReference>
<dbReference type="EMBL" id="QBMC01000049">
    <property type="protein sequence ID" value="PZO18957.1"/>
    <property type="molecule type" value="Genomic_DNA"/>
</dbReference>
<dbReference type="SUPFAM" id="SSF53850">
    <property type="entry name" value="Periplasmic binding protein-like II"/>
    <property type="match status" value="1"/>
</dbReference>